<proteinExistence type="predicted"/>
<sequence>MFEKGNDLTVSKQTAVAGVIKIHSTRTRDPLRQRKRFSSSPKRDETISKQTTETGVIKIHSTRTRDPLRRIEEILFRSLKRRVSHHVIYFLEGVTPTCISIQTAY</sequence>
<evidence type="ECO:0000256" key="1">
    <source>
        <dbReference type="SAM" id="MobiDB-lite"/>
    </source>
</evidence>
<evidence type="ECO:0000313" key="2">
    <source>
        <dbReference type="EMBL" id="GIX68570.1"/>
    </source>
</evidence>
<dbReference type="EMBL" id="BPLR01019503">
    <property type="protein sequence ID" value="GIX68570.1"/>
    <property type="molecule type" value="Genomic_DNA"/>
</dbReference>
<reference evidence="2 3" key="1">
    <citation type="submission" date="2021-06" db="EMBL/GenBank/DDBJ databases">
        <title>Caerostris extrusa draft genome.</title>
        <authorList>
            <person name="Kono N."/>
            <person name="Arakawa K."/>
        </authorList>
    </citation>
    <scope>NUCLEOTIDE SEQUENCE [LARGE SCALE GENOMIC DNA]</scope>
</reference>
<accession>A0AAV4M9L4</accession>
<keyword evidence="3" id="KW-1185">Reference proteome</keyword>
<dbReference type="AlphaFoldDB" id="A0AAV4M9L4"/>
<name>A0AAV4M9L4_CAEEX</name>
<organism evidence="2 3">
    <name type="scientific">Caerostris extrusa</name>
    <name type="common">Bark spider</name>
    <name type="synonym">Caerostris bankana</name>
    <dbReference type="NCBI Taxonomy" id="172846"/>
    <lineage>
        <taxon>Eukaryota</taxon>
        <taxon>Metazoa</taxon>
        <taxon>Ecdysozoa</taxon>
        <taxon>Arthropoda</taxon>
        <taxon>Chelicerata</taxon>
        <taxon>Arachnida</taxon>
        <taxon>Araneae</taxon>
        <taxon>Araneomorphae</taxon>
        <taxon>Entelegynae</taxon>
        <taxon>Araneoidea</taxon>
        <taxon>Araneidae</taxon>
        <taxon>Caerostris</taxon>
    </lineage>
</organism>
<comment type="caution">
    <text evidence="2">The sequence shown here is derived from an EMBL/GenBank/DDBJ whole genome shotgun (WGS) entry which is preliminary data.</text>
</comment>
<feature type="region of interest" description="Disordered" evidence="1">
    <location>
        <begin position="22"/>
        <end position="61"/>
    </location>
</feature>
<gene>
    <name evidence="2" type="ORF">CEXT_686941</name>
</gene>
<protein>
    <recommendedName>
        <fullName evidence="4">Ribosomal protein S10</fullName>
    </recommendedName>
</protein>
<evidence type="ECO:0000313" key="3">
    <source>
        <dbReference type="Proteomes" id="UP001054945"/>
    </source>
</evidence>
<evidence type="ECO:0008006" key="4">
    <source>
        <dbReference type="Google" id="ProtNLM"/>
    </source>
</evidence>
<dbReference type="Proteomes" id="UP001054945">
    <property type="component" value="Unassembled WGS sequence"/>
</dbReference>